<dbReference type="eggNOG" id="KOG3445">
    <property type="taxonomic scope" value="Eukaryota"/>
</dbReference>
<dbReference type="PANTHER" id="PTHR21396:SF2">
    <property type="entry name" value="LARGE RIBOSOMAL SUBUNIT PROTEIN ML43"/>
    <property type="match status" value="1"/>
</dbReference>
<feature type="region of interest" description="Disordered" evidence="7">
    <location>
        <begin position="105"/>
        <end position="129"/>
    </location>
</feature>
<gene>
    <name evidence="9" type="ORF">MICPUCDRAFT_52669</name>
</gene>
<dbReference type="Gene3D" id="3.40.30.10">
    <property type="entry name" value="Glutaredoxin"/>
    <property type="match status" value="1"/>
</dbReference>
<protein>
    <recommendedName>
        <fullName evidence="6">Large ribosomal subunit protein mL43</fullName>
    </recommendedName>
</protein>
<dbReference type="OrthoDB" id="88at2759"/>
<dbReference type="InterPro" id="IPR039927">
    <property type="entry name" value="Ribosomal_mL43"/>
</dbReference>
<evidence type="ECO:0000256" key="4">
    <source>
        <dbReference type="ARBA" id="ARBA00023128"/>
    </source>
</evidence>
<dbReference type="EMBL" id="GG663747">
    <property type="protein sequence ID" value="EEH52989.1"/>
    <property type="molecule type" value="Genomic_DNA"/>
</dbReference>
<evidence type="ECO:0000256" key="2">
    <source>
        <dbReference type="ARBA" id="ARBA00006073"/>
    </source>
</evidence>
<dbReference type="SMART" id="SM00916">
    <property type="entry name" value="L51_S25_CI-B8"/>
    <property type="match status" value="1"/>
</dbReference>
<comment type="similarity">
    <text evidence="2">Belongs to the mitochondrion-specific ribosomal protein mL43 family.</text>
</comment>
<dbReference type="PANTHER" id="PTHR21396">
    <property type="entry name" value="39S RIBOSOMAL PROTEIN L43"/>
    <property type="match status" value="1"/>
</dbReference>
<dbReference type="GO" id="GO:0032543">
    <property type="term" value="P:mitochondrial translation"/>
    <property type="evidence" value="ECO:0007669"/>
    <property type="project" value="InterPro"/>
</dbReference>
<dbReference type="GO" id="GO:0003735">
    <property type="term" value="F:structural constituent of ribosome"/>
    <property type="evidence" value="ECO:0007669"/>
    <property type="project" value="InterPro"/>
</dbReference>
<evidence type="ECO:0000256" key="7">
    <source>
        <dbReference type="SAM" id="MobiDB-lite"/>
    </source>
</evidence>
<dbReference type="GeneID" id="9688490"/>
<dbReference type="GO" id="GO:0005762">
    <property type="term" value="C:mitochondrial large ribosomal subunit"/>
    <property type="evidence" value="ECO:0007669"/>
    <property type="project" value="TreeGrafter"/>
</dbReference>
<evidence type="ECO:0000256" key="5">
    <source>
        <dbReference type="ARBA" id="ARBA00023274"/>
    </source>
</evidence>
<reference evidence="9 10" key="1">
    <citation type="journal article" date="2009" name="Science">
        <title>Green evolution and dynamic adaptations revealed by genomes of the marine picoeukaryotes Micromonas.</title>
        <authorList>
            <person name="Worden A.Z."/>
            <person name="Lee J.H."/>
            <person name="Mock T."/>
            <person name="Rouze P."/>
            <person name="Simmons M.P."/>
            <person name="Aerts A.L."/>
            <person name="Allen A.E."/>
            <person name="Cuvelier M.L."/>
            <person name="Derelle E."/>
            <person name="Everett M.V."/>
            <person name="Foulon E."/>
            <person name="Grimwood J."/>
            <person name="Gundlach H."/>
            <person name="Henrissat B."/>
            <person name="Napoli C."/>
            <person name="McDonald S.M."/>
            <person name="Parker M.S."/>
            <person name="Rombauts S."/>
            <person name="Salamov A."/>
            <person name="Von Dassow P."/>
            <person name="Badger J.H."/>
            <person name="Coutinho P.M."/>
            <person name="Demir E."/>
            <person name="Dubchak I."/>
            <person name="Gentemann C."/>
            <person name="Eikrem W."/>
            <person name="Gready J.E."/>
            <person name="John U."/>
            <person name="Lanier W."/>
            <person name="Lindquist E.A."/>
            <person name="Lucas S."/>
            <person name="Mayer K.F."/>
            <person name="Moreau H."/>
            <person name="Not F."/>
            <person name="Otillar R."/>
            <person name="Panaud O."/>
            <person name="Pangilinan J."/>
            <person name="Paulsen I."/>
            <person name="Piegu B."/>
            <person name="Poliakov A."/>
            <person name="Robbens S."/>
            <person name="Schmutz J."/>
            <person name="Toulza E."/>
            <person name="Wyss T."/>
            <person name="Zelensky A."/>
            <person name="Zhou K."/>
            <person name="Armbrust E.V."/>
            <person name="Bhattacharya D."/>
            <person name="Goodenough U.W."/>
            <person name="Van de Peer Y."/>
            <person name="Grigoriev I.V."/>
        </authorList>
    </citation>
    <scope>NUCLEOTIDE SEQUENCE [LARGE SCALE GENOMIC DNA]</scope>
    <source>
        <strain evidence="9 10">CCMP1545</strain>
    </source>
</reference>
<evidence type="ECO:0000313" key="9">
    <source>
        <dbReference type="EMBL" id="EEH52989.1"/>
    </source>
</evidence>
<dbReference type="SUPFAM" id="SSF52833">
    <property type="entry name" value="Thioredoxin-like"/>
    <property type="match status" value="1"/>
</dbReference>
<keyword evidence="3" id="KW-0689">Ribosomal protein</keyword>
<keyword evidence="4" id="KW-0496">Mitochondrion</keyword>
<evidence type="ECO:0000313" key="10">
    <source>
        <dbReference type="Proteomes" id="UP000001876"/>
    </source>
</evidence>
<sequence>MSIRGVWQLLRLNVSYCDVEGSSRALRAFVKDGKLAAFAARYPHVEVTTETRRGLHPHMRGEFRSGETKDVSLRRFDESEILFQLRYIVSEKGMKNAAKNSIRGDRKMTKTPSVQGKWRPGMWERGAGGGAAAAAAGGVAS</sequence>
<dbReference type="KEGG" id="mpp:MICPUCDRAFT_52669"/>
<proteinExistence type="inferred from homology"/>
<dbReference type="OMA" id="PNERVVC"/>
<dbReference type="InterPro" id="IPR007741">
    <property type="entry name" value="Ribosomal_mL43/mS25/NADH_DH"/>
</dbReference>
<dbReference type="Pfam" id="PF05047">
    <property type="entry name" value="L51_S25_CI-B8"/>
    <property type="match status" value="1"/>
</dbReference>
<keyword evidence="5" id="KW-0687">Ribonucleoprotein</keyword>
<evidence type="ECO:0000256" key="3">
    <source>
        <dbReference type="ARBA" id="ARBA00022980"/>
    </source>
</evidence>
<dbReference type="AlphaFoldDB" id="C1N4T0"/>
<comment type="subcellular location">
    <subcellularLocation>
        <location evidence="1">Mitochondrion</location>
    </subcellularLocation>
</comment>
<evidence type="ECO:0000256" key="6">
    <source>
        <dbReference type="ARBA" id="ARBA00035188"/>
    </source>
</evidence>
<accession>C1N4T0</accession>
<dbReference type="InterPro" id="IPR036249">
    <property type="entry name" value="Thioredoxin-like_sf"/>
</dbReference>
<dbReference type="STRING" id="564608.C1N4T0"/>
<evidence type="ECO:0000259" key="8">
    <source>
        <dbReference type="SMART" id="SM00916"/>
    </source>
</evidence>
<keyword evidence="10" id="KW-1185">Reference proteome</keyword>
<evidence type="ECO:0000256" key="1">
    <source>
        <dbReference type="ARBA" id="ARBA00004173"/>
    </source>
</evidence>
<dbReference type="RefSeq" id="XP_003063050.1">
    <property type="nucleotide sequence ID" value="XM_003063004.1"/>
</dbReference>
<organism evidence="10">
    <name type="scientific">Micromonas pusilla (strain CCMP1545)</name>
    <name type="common">Picoplanktonic green alga</name>
    <dbReference type="NCBI Taxonomy" id="564608"/>
    <lineage>
        <taxon>Eukaryota</taxon>
        <taxon>Viridiplantae</taxon>
        <taxon>Chlorophyta</taxon>
        <taxon>Mamiellophyceae</taxon>
        <taxon>Mamiellales</taxon>
        <taxon>Mamiellaceae</taxon>
        <taxon>Micromonas</taxon>
    </lineage>
</organism>
<dbReference type="Proteomes" id="UP000001876">
    <property type="component" value="Unassembled WGS sequence"/>
</dbReference>
<name>C1N4T0_MICPC</name>
<feature type="domain" description="Ribosomal protein/NADH dehydrogenase" evidence="8">
    <location>
        <begin position="18"/>
        <end position="92"/>
    </location>
</feature>